<organism evidence="1 2">
    <name type="scientific">Sporomusa ovata</name>
    <dbReference type="NCBI Taxonomy" id="2378"/>
    <lineage>
        <taxon>Bacteria</taxon>
        <taxon>Bacillati</taxon>
        <taxon>Bacillota</taxon>
        <taxon>Negativicutes</taxon>
        <taxon>Selenomonadales</taxon>
        <taxon>Sporomusaceae</taxon>
        <taxon>Sporomusa</taxon>
    </lineage>
</organism>
<keyword evidence="2" id="KW-1185">Reference proteome</keyword>
<dbReference type="Proteomes" id="UP000049855">
    <property type="component" value="Unassembled WGS sequence"/>
</dbReference>
<evidence type="ECO:0000313" key="1">
    <source>
        <dbReference type="EMBL" id="CQR72214.1"/>
    </source>
</evidence>
<dbReference type="EMBL" id="CTRP01000009">
    <property type="protein sequence ID" value="CQR72214.1"/>
    <property type="molecule type" value="Genomic_DNA"/>
</dbReference>
<reference evidence="2" key="1">
    <citation type="submission" date="2015-03" db="EMBL/GenBank/DDBJ databases">
        <authorList>
            <person name="Nijsse Bart"/>
        </authorList>
    </citation>
    <scope>NUCLEOTIDE SEQUENCE [LARGE SCALE GENOMIC DNA]</scope>
</reference>
<sequence length="44" mass="5430">MTGFLSYLNRFMEYFVDDYLSELYNEFSTGNWEVKKWASTRMMK</sequence>
<accession>A0A0U1KZW4</accession>
<protein>
    <submittedName>
        <fullName evidence="1">Uncharacterized protein</fullName>
    </submittedName>
</protein>
<dbReference type="AlphaFoldDB" id="A0A0U1KZW4"/>
<gene>
    <name evidence="1" type="ORF">SpAn4DRAFT_5103</name>
</gene>
<name>A0A0U1KZW4_9FIRM</name>
<proteinExistence type="predicted"/>
<evidence type="ECO:0000313" key="2">
    <source>
        <dbReference type="Proteomes" id="UP000049855"/>
    </source>
</evidence>